<dbReference type="eggNOG" id="KOG4107">
    <property type="taxonomic scope" value="Eukaryota"/>
</dbReference>
<dbReference type="HOGENOM" id="CLU_141118_1_0_1"/>
<dbReference type="PhylomeDB" id="B3RN00"/>
<organism evidence="3 4">
    <name type="scientific">Trichoplax adhaerens</name>
    <name type="common">Trichoplax reptans</name>
    <dbReference type="NCBI Taxonomy" id="10228"/>
    <lineage>
        <taxon>Eukaryota</taxon>
        <taxon>Metazoa</taxon>
        <taxon>Placozoa</taxon>
        <taxon>Uniplacotomia</taxon>
        <taxon>Trichoplacea</taxon>
        <taxon>Trichoplacidae</taxon>
        <taxon>Trichoplax</taxon>
    </lineage>
</organism>
<dbReference type="GO" id="GO:0071230">
    <property type="term" value="P:cellular response to amino acid stimulus"/>
    <property type="evidence" value="ECO:0000318"/>
    <property type="project" value="GO_Central"/>
</dbReference>
<dbReference type="PANTHER" id="PTHR13323">
    <property type="entry name" value="LATE ENDOSOMAL/LYSOSOMAL MP1 INTERACTING PROTEIN"/>
    <property type="match status" value="1"/>
</dbReference>
<dbReference type="EMBL" id="DS985242">
    <property type="protein sequence ID" value="EDV27369.1"/>
    <property type="molecule type" value="Genomic_DNA"/>
</dbReference>
<dbReference type="OMA" id="WAAYEKN"/>
<proteinExistence type="inferred from homology"/>
<evidence type="ECO:0000313" key="4">
    <source>
        <dbReference type="Proteomes" id="UP000009022"/>
    </source>
</evidence>
<name>B3RN00_TRIAD</name>
<dbReference type="FunFam" id="3.30.450.30:FF:000004">
    <property type="entry name" value="ragulator complex protein LAMTOR2"/>
    <property type="match status" value="1"/>
</dbReference>
<dbReference type="Gene3D" id="3.30.450.30">
    <property type="entry name" value="Dynein light chain 2a, cytoplasmic"/>
    <property type="match status" value="1"/>
</dbReference>
<dbReference type="Pfam" id="PF03259">
    <property type="entry name" value="Robl_LC7"/>
    <property type="match status" value="1"/>
</dbReference>
<sequence>MNDYDNEVSSPCMLKTKVLHEILNEAHSSDIVGIVLMTLEGSLVAYTNRNTDEDSTSSAAIASNIWSSYVHLGQMVLYSDDLDMIMIDGKDGQVVISNAANMLLCIFAKPSAAMGLIKAKAQILCRHLDKPLRSLKQQG</sequence>
<dbReference type="SUPFAM" id="SSF103196">
    <property type="entry name" value="Roadblock/LC7 domain"/>
    <property type="match status" value="1"/>
</dbReference>
<dbReference type="OrthoDB" id="271745at2759"/>
<evidence type="ECO:0000313" key="3">
    <source>
        <dbReference type="EMBL" id="EDV27369.1"/>
    </source>
</evidence>
<reference evidence="3 4" key="1">
    <citation type="journal article" date="2008" name="Nature">
        <title>The Trichoplax genome and the nature of placozoans.</title>
        <authorList>
            <person name="Srivastava M."/>
            <person name="Begovic E."/>
            <person name="Chapman J."/>
            <person name="Putnam N.H."/>
            <person name="Hellsten U."/>
            <person name="Kawashima T."/>
            <person name="Kuo A."/>
            <person name="Mitros T."/>
            <person name="Salamov A."/>
            <person name="Carpenter M.L."/>
            <person name="Signorovitch A.Y."/>
            <person name="Moreno M.A."/>
            <person name="Kamm K."/>
            <person name="Grimwood J."/>
            <person name="Schmutz J."/>
            <person name="Shapiro H."/>
            <person name="Grigoriev I.V."/>
            <person name="Buss L.W."/>
            <person name="Schierwater B."/>
            <person name="Dellaporta S.L."/>
            <person name="Rokhsar D.S."/>
        </authorList>
    </citation>
    <scope>NUCLEOTIDE SEQUENCE [LARGE SCALE GENOMIC DNA]</scope>
    <source>
        <strain evidence="3 4">Grell-BS-1999</strain>
    </source>
</reference>
<dbReference type="GeneID" id="6750982"/>
<dbReference type="InParanoid" id="B3RN00"/>
<dbReference type="GO" id="GO:0032008">
    <property type="term" value="P:positive regulation of TOR signaling"/>
    <property type="evidence" value="ECO:0000318"/>
    <property type="project" value="GO_Central"/>
</dbReference>
<protein>
    <recommendedName>
        <fullName evidence="2">Roadblock/LAMTOR2 domain-containing protein</fullName>
    </recommendedName>
</protein>
<feature type="domain" description="Roadblock/LAMTOR2" evidence="2">
    <location>
        <begin position="19"/>
        <end position="108"/>
    </location>
</feature>
<evidence type="ECO:0000259" key="2">
    <source>
        <dbReference type="SMART" id="SM00960"/>
    </source>
</evidence>
<dbReference type="AlphaFoldDB" id="B3RN00"/>
<dbReference type="CTD" id="6750982"/>
<dbReference type="SMART" id="SM00960">
    <property type="entry name" value="Robl_LC7"/>
    <property type="match status" value="1"/>
</dbReference>
<dbReference type="STRING" id="10228.B3RN00"/>
<dbReference type="GO" id="GO:0071986">
    <property type="term" value="C:Ragulator complex"/>
    <property type="evidence" value="ECO:0000318"/>
    <property type="project" value="GO_Central"/>
</dbReference>
<dbReference type="RefSeq" id="XP_002109203.1">
    <property type="nucleotide sequence ID" value="XM_002109167.1"/>
</dbReference>
<comment type="similarity">
    <text evidence="1">Belongs to the GAMAD family.</text>
</comment>
<gene>
    <name evidence="3" type="ORF">TRIADDRAFT_52985</name>
</gene>
<accession>B3RN00</accession>
<dbReference type="KEGG" id="tad:TRIADDRAFT_52985"/>
<keyword evidence="4" id="KW-1185">Reference proteome</keyword>
<dbReference type="GO" id="GO:0005085">
    <property type="term" value="F:guanyl-nucleotide exchange factor activity"/>
    <property type="evidence" value="ECO:0007669"/>
    <property type="project" value="InterPro"/>
</dbReference>
<dbReference type="GO" id="GO:0060090">
    <property type="term" value="F:molecular adaptor activity"/>
    <property type="evidence" value="ECO:0007669"/>
    <property type="project" value="InterPro"/>
</dbReference>
<dbReference type="InterPro" id="IPR037587">
    <property type="entry name" value="LAMTOR2-like"/>
</dbReference>
<dbReference type="Proteomes" id="UP000009022">
    <property type="component" value="Unassembled WGS sequence"/>
</dbReference>
<evidence type="ECO:0000256" key="1">
    <source>
        <dbReference type="ARBA" id="ARBA00007191"/>
    </source>
</evidence>
<dbReference type="InterPro" id="IPR004942">
    <property type="entry name" value="Roadblock/LAMTOR2_dom"/>
</dbReference>